<gene>
    <name evidence="1" type="ORF">PN36_06930</name>
</gene>
<evidence type="ECO:0000313" key="2">
    <source>
        <dbReference type="Proteomes" id="UP000030428"/>
    </source>
</evidence>
<accession>A0A0A6P7J3</accession>
<organism evidence="1 2">
    <name type="scientific">Candidatus Thiomargarita nelsonii</name>
    <dbReference type="NCBI Taxonomy" id="1003181"/>
    <lineage>
        <taxon>Bacteria</taxon>
        <taxon>Pseudomonadati</taxon>
        <taxon>Pseudomonadota</taxon>
        <taxon>Gammaproteobacteria</taxon>
        <taxon>Thiotrichales</taxon>
        <taxon>Thiotrichaceae</taxon>
        <taxon>Thiomargarita</taxon>
    </lineage>
</organism>
<dbReference type="AlphaFoldDB" id="A0A0A6P7J3"/>
<dbReference type="Gene3D" id="3.30.565.60">
    <property type="match status" value="1"/>
</dbReference>
<keyword evidence="2" id="KW-1185">Reference proteome</keyword>
<proteinExistence type="predicted"/>
<dbReference type="Pfam" id="PF13749">
    <property type="entry name" value="HATPase_c_4"/>
    <property type="match status" value="1"/>
</dbReference>
<dbReference type="Proteomes" id="UP000030428">
    <property type="component" value="Unassembled WGS sequence"/>
</dbReference>
<sequence length="232" mass="26607">MHSKLIQETDDREIYRRMGLTVKLNGIEVPRNIALLFFSDDPEMAFPGARIEVVHFPEGASGDVLQEWIFRGPLPRQVKDCMTHLKKFIRYSIQKQADSPESSGWVSFPHDALEETIVNAVFHRSYEGTREPTKVYIYPDRIEVTSYPGPMPGLERAHFEAGQRIPLVPARNRRIGEMLKELRLAEARGTGVPKVFRAMAENKSPPPCYEFDEQRTYFTVILPAHEPIVPPF</sequence>
<dbReference type="InterPro" id="IPR038475">
    <property type="entry name" value="RecG_C_sf"/>
</dbReference>
<reference evidence="1 2" key="1">
    <citation type="journal article" date="2016" name="Front. Microbiol.">
        <title>Single-Cell (Meta-)Genomics of a Dimorphic Candidatus Thiomargarita nelsonii Reveals Genomic Plasticity.</title>
        <authorList>
            <person name="Flood B.E."/>
            <person name="Fliss P."/>
            <person name="Jones D.S."/>
            <person name="Dick G.J."/>
            <person name="Jain S."/>
            <person name="Kaster A.K."/>
            <person name="Winkel M."/>
            <person name="Mussmann M."/>
            <person name="Bailey J."/>
        </authorList>
    </citation>
    <scope>NUCLEOTIDE SEQUENCE [LARGE SCALE GENOMIC DNA]</scope>
    <source>
        <strain evidence="1">Hydrate Ridge</strain>
    </source>
</reference>
<dbReference type="EMBL" id="JSZA02000020">
    <property type="protein sequence ID" value="KHD10206.1"/>
    <property type="molecule type" value="Genomic_DNA"/>
</dbReference>
<dbReference type="PANTHER" id="PTHR30595">
    <property type="entry name" value="GLPR-RELATED TRANSCRIPTIONAL REPRESSOR"/>
    <property type="match status" value="1"/>
</dbReference>
<comment type="caution">
    <text evidence="1">The sequence shown here is derived from an EMBL/GenBank/DDBJ whole genome shotgun (WGS) entry which is preliminary data.</text>
</comment>
<name>A0A0A6P7J3_9GAMM</name>
<protein>
    <submittedName>
        <fullName evidence="1">Uncharacterized protein</fullName>
    </submittedName>
</protein>
<dbReference type="PANTHER" id="PTHR30595:SF6">
    <property type="entry name" value="SCHLAFEN ALBA-2 DOMAIN-CONTAINING PROTEIN"/>
    <property type="match status" value="1"/>
</dbReference>
<evidence type="ECO:0000313" key="1">
    <source>
        <dbReference type="EMBL" id="KHD10206.1"/>
    </source>
</evidence>